<dbReference type="SUPFAM" id="SSF53300">
    <property type="entry name" value="vWA-like"/>
    <property type="match status" value="1"/>
</dbReference>
<evidence type="ECO:0000313" key="2">
    <source>
        <dbReference type="Proteomes" id="UP000694844"/>
    </source>
</evidence>
<feature type="compositionally biased region" description="Basic residues" evidence="1">
    <location>
        <begin position="7"/>
        <end position="28"/>
    </location>
</feature>
<dbReference type="OrthoDB" id="301415at2759"/>
<reference evidence="3" key="1">
    <citation type="submission" date="2025-08" db="UniProtKB">
        <authorList>
            <consortium name="RefSeq"/>
        </authorList>
    </citation>
    <scope>IDENTIFICATION</scope>
    <source>
        <tissue evidence="3">Whole sample</tissue>
    </source>
</reference>
<dbReference type="GeneID" id="111107526"/>
<dbReference type="InterPro" id="IPR036465">
    <property type="entry name" value="vWFA_dom_sf"/>
</dbReference>
<protein>
    <submittedName>
        <fullName evidence="3">Uncharacterized protein LOC111107526</fullName>
    </submittedName>
</protein>
<dbReference type="AlphaFoldDB" id="A0A8B8B6Z0"/>
<gene>
    <name evidence="3" type="primary">LOC111107526</name>
</gene>
<dbReference type="Proteomes" id="UP000694844">
    <property type="component" value="Chromosome 8"/>
</dbReference>
<dbReference type="RefSeq" id="XP_022298484.1">
    <property type="nucleotide sequence ID" value="XM_022442776.1"/>
</dbReference>
<dbReference type="KEGG" id="cvn:111107526"/>
<evidence type="ECO:0000256" key="1">
    <source>
        <dbReference type="SAM" id="MobiDB-lite"/>
    </source>
</evidence>
<feature type="region of interest" description="Disordered" evidence="1">
    <location>
        <begin position="1"/>
        <end position="43"/>
    </location>
</feature>
<evidence type="ECO:0000313" key="3">
    <source>
        <dbReference type="RefSeq" id="XP_022298484.1"/>
    </source>
</evidence>
<organism evidence="2 3">
    <name type="scientific">Crassostrea virginica</name>
    <name type="common">Eastern oyster</name>
    <dbReference type="NCBI Taxonomy" id="6565"/>
    <lineage>
        <taxon>Eukaryota</taxon>
        <taxon>Metazoa</taxon>
        <taxon>Spiralia</taxon>
        <taxon>Lophotrochozoa</taxon>
        <taxon>Mollusca</taxon>
        <taxon>Bivalvia</taxon>
        <taxon>Autobranchia</taxon>
        <taxon>Pteriomorphia</taxon>
        <taxon>Ostreida</taxon>
        <taxon>Ostreoidea</taxon>
        <taxon>Ostreidae</taxon>
        <taxon>Crassostrea</taxon>
    </lineage>
</organism>
<accession>A0A8B8B6Z0</accession>
<sequence>MSERNFSRRGRGGRSGGRNHRGGSRRTFRRTESDKPEETENVNFQDDTSGFFIKMFQLIFTSRPKQNTGRVTVLRSALWRNGKSKYRKYTGRRKKARAFEKKLKILQVQKNQVKPKTIGKLKSNIDSLMKMKPSIGSSSGAVCKQVKRWARTLTKQELEFFALHFPVDLWKKLADVCHFNPSTDFSVPWFLPFCFGDAPPEDTLVYKYRTITDTNVNELIRDHDVPFLKLKPYIGHVNDDMKGKIAQKEEKLDTIIWYFEDLMCQEVDCEVNKRLDNGDPVTLAIGKLLDRILTFRLLQKGDPVNTDDREREIREVYGAWDWDAKPEGPGEWENIPRPDIATFSTKLEDIAQGHLEKIRFSVDSPVVILGDKSGSMDVAIRTSSIIAGILAVVTSAKIIFFDDTCREAPYVPTSVHEVINLAMEIKAGGGTCPAAALLPFYNRKEVVKTFVIVTDEEEVESERTTKLFFADLYKLYHDEVYPSRLIFISFLSQNSQGKMVESLRDQGFSPLQFKFDVRKPDLSKLDNVFALQSSESAKFNEDVAVLEKRMASEGIAAVFTGS</sequence>
<name>A0A8B8B6Z0_CRAVI</name>
<feature type="compositionally biased region" description="Basic and acidic residues" evidence="1">
    <location>
        <begin position="29"/>
        <end position="38"/>
    </location>
</feature>
<dbReference type="Gene3D" id="3.40.50.410">
    <property type="entry name" value="von Willebrand factor, type A domain"/>
    <property type="match status" value="1"/>
</dbReference>
<proteinExistence type="predicted"/>
<keyword evidence="2" id="KW-1185">Reference proteome</keyword>